<protein>
    <submittedName>
        <fullName evidence="4">Mating pair formation protein</fullName>
    </submittedName>
</protein>
<comment type="similarity">
    <text evidence="1">Belongs to the TrbG/VirB9 family.</text>
</comment>
<reference evidence="4 5" key="2">
    <citation type="journal article" date="2018" name="J. Invertebr. Pathol.">
        <title>'Candidatus Aquirickettsiella gammari' (Gammaproteobacteria: Legionellales: Coxiellaceae): A bacterial pathogen of the freshwater crustacean Gammarus fossarum (Malacostraca: Amphipoda).</title>
        <authorList>
            <person name="Bojko J."/>
            <person name="Dunn A.M."/>
            <person name="Stebbing P.D."/>
            <person name="van Aerle R."/>
            <person name="Bacela-Spychalska K."/>
            <person name="Bean T.P."/>
            <person name="Urrutia A."/>
            <person name="Stentiford G.D."/>
        </authorList>
    </citation>
    <scope>NUCLEOTIDE SEQUENCE [LARGE SCALE GENOMIC DNA]</scope>
    <source>
        <strain evidence="4">RA15029</strain>
    </source>
</reference>
<dbReference type="Proteomes" id="UP000226429">
    <property type="component" value="Unassembled WGS sequence"/>
</dbReference>
<evidence type="ECO:0000313" key="5">
    <source>
        <dbReference type="Proteomes" id="UP000226429"/>
    </source>
</evidence>
<feature type="chain" id="PRO_5017050477" evidence="3">
    <location>
        <begin position="30"/>
        <end position="247"/>
    </location>
</feature>
<name>A0A370CJG6_9COXI</name>
<gene>
    <name evidence="4" type="ORF">CFE62_003565</name>
</gene>
<dbReference type="AlphaFoldDB" id="A0A370CJG6"/>
<keyword evidence="5" id="KW-1185">Reference proteome</keyword>
<evidence type="ECO:0000256" key="1">
    <source>
        <dbReference type="ARBA" id="ARBA00006135"/>
    </source>
</evidence>
<comment type="caution">
    <text evidence="4">The sequence shown here is derived from an EMBL/GenBank/DDBJ whole genome shotgun (WGS) entry which is preliminary data.</text>
</comment>
<dbReference type="EMBL" id="NMOS02000008">
    <property type="protein sequence ID" value="RDH40446.1"/>
    <property type="molecule type" value="Genomic_DNA"/>
</dbReference>
<dbReference type="CDD" id="cd06911">
    <property type="entry name" value="VirB9_CagX_TrbG"/>
    <property type="match status" value="1"/>
</dbReference>
<keyword evidence="2 3" id="KW-0732">Signal</keyword>
<dbReference type="InterPro" id="IPR033645">
    <property type="entry name" value="VirB9/CagX/TrbG_C"/>
</dbReference>
<proteinExistence type="inferred from homology"/>
<dbReference type="InterPro" id="IPR038161">
    <property type="entry name" value="VirB9/CagX/TrbG_C_sf"/>
</dbReference>
<sequence length="247" mass="27881">MRRTVMSERITFLLLSMLIITMGHSMAQAALLPRQVAADQHVKTVNYDPNNVVIIHGHYGYQTQVVFAGDEEVQNISIGDSLAWQAVSVKNNLFIKPMAASKTNMTVLTNVNSYNFQLDSNDTKTSPTYKLQFIYPSGGYDRSGQTNAIGVCDPTKINWKYSFTGDKRLAPREAFDCNGQFTYFRFNNSLPAIFIVDKNRQETLVNYHMKGNYVVVNTTAPQFTLRSGRYVTSVYNDAAIGDWQNIK</sequence>
<dbReference type="Gene3D" id="2.60.40.2500">
    <property type="match status" value="1"/>
</dbReference>
<reference evidence="4 5" key="1">
    <citation type="journal article" date="2017" name="Int. J. Syst. Evol. Microbiol.">
        <title>Aquarickettsiella crustaci n. gen. n. sp. (Gammaproteobacteria: Legionellales: Coxiellaceae); a bacterial pathogen of the freshwater crustacean: Gammarus fossarum (Malacostraca: Amphipoda).</title>
        <authorList>
            <person name="Bojko J."/>
            <person name="Dunn A.M."/>
            <person name="Stebbing P.D."/>
            <person name="Van Aerle R."/>
            <person name="Bacela-Spychalska K."/>
            <person name="Bean T.P."/>
            <person name="Stentiford G.D."/>
        </authorList>
    </citation>
    <scope>NUCLEOTIDE SEQUENCE [LARGE SCALE GENOMIC DNA]</scope>
    <source>
        <strain evidence="4">RA15029</strain>
    </source>
</reference>
<organism evidence="4 5">
    <name type="scientific">Candidatus Aquirickettsiella gammari</name>
    <dbReference type="NCBI Taxonomy" id="2016198"/>
    <lineage>
        <taxon>Bacteria</taxon>
        <taxon>Pseudomonadati</taxon>
        <taxon>Pseudomonadota</taxon>
        <taxon>Gammaproteobacteria</taxon>
        <taxon>Legionellales</taxon>
        <taxon>Coxiellaceae</taxon>
        <taxon>Candidatus Aquirickettsiella</taxon>
    </lineage>
</organism>
<evidence type="ECO:0000256" key="2">
    <source>
        <dbReference type="ARBA" id="ARBA00022729"/>
    </source>
</evidence>
<dbReference type="InterPro" id="IPR010258">
    <property type="entry name" value="Conjugal_tfr_TrbG/VirB9/CagX"/>
</dbReference>
<dbReference type="Pfam" id="PF03524">
    <property type="entry name" value="CagX"/>
    <property type="match status" value="1"/>
</dbReference>
<accession>A0A370CJG6</accession>
<evidence type="ECO:0000256" key="3">
    <source>
        <dbReference type="SAM" id="SignalP"/>
    </source>
</evidence>
<evidence type="ECO:0000313" key="4">
    <source>
        <dbReference type="EMBL" id="RDH40446.1"/>
    </source>
</evidence>
<feature type="signal peptide" evidence="3">
    <location>
        <begin position="1"/>
        <end position="29"/>
    </location>
</feature>